<accession>A0A166TN96</accession>
<evidence type="ECO:0000313" key="2">
    <source>
        <dbReference type="Proteomes" id="UP000076532"/>
    </source>
</evidence>
<protein>
    <submittedName>
        <fullName evidence="1">Uncharacterized protein</fullName>
    </submittedName>
</protein>
<name>A0A166TN96_9AGAM</name>
<keyword evidence="2" id="KW-1185">Reference proteome</keyword>
<dbReference type="AlphaFoldDB" id="A0A166TN96"/>
<dbReference type="OrthoDB" id="2684181at2759"/>
<gene>
    <name evidence="1" type="ORF">FIBSPDRAFT_850244</name>
</gene>
<proteinExistence type="predicted"/>
<dbReference type="EMBL" id="KV417492">
    <property type="protein sequence ID" value="KZP30802.1"/>
    <property type="molecule type" value="Genomic_DNA"/>
</dbReference>
<dbReference type="Proteomes" id="UP000076532">
    <property type="component" value="Unassembled WGS sequence"/>
</dbReference>
<reference evidence="1 2" key="1">
    <citation type="journal article" date="2016" name="Mol. Biol. Evol.">
        <title>Comparative Genomics of Early-Diverging Mushroom-Forming Fungi Provides Insights into the Origins of Lignocellulose Decay Capabilities.</title>
        <authorList>
            <person name="Nagy L.G."/>
            <person name="Riley R."/>
            <person name="Tritt A."/>
            <person name="Adam C."/>
            <person name="Daum C."/>
            <person name="Floudas D."/>
            <person name="Sun H."/>
            <person name="Yadav J.S."/>
            <person name="Pangilinan J."/>
            <person name="Larsson K.H."/>
            <person name="Matsuura K."/>
            <person name="Barry K."/>
            <person name="Labutti K."/>
            <person name="Kuo R."/>
            <person name="Ohm R.A."/>
            <person name="Bhattacharya S.S."/>
            <person name="Shirouzu T."/>
            <person name="Yoshinaga Y."/>
            <person name="Martin F.M."/>
            <person name="Grigoriev I.V."/>
            <person name="Hibbett D.S."/>
        </authorList>
    </citation>
    <scope>NUCLEOTIDE SEQUENCE [LARGE SCALE GENOMIC DNA]</scope>
    <source>
        <strain evidence="1 2">CBS 109695</strain>
    </source>
</reference>
<organism evidence="1 2">
    <name type="scientific">Athelia psychrophila</name>
    <dbReference type="NCBI Taxonomy" id="1759441"/>
    <lineage>
        <taxon>Eukaryota</taxon>
        <taxon>Fungi</taxon>
        <taxon>Dikarya</taxon>
        <taxon>Basidiomycota</taxon>
        <taxon>Agaricomycotina</taxon>
        <taxon>Agaricomycetes</taxon>
        <taxon>Agaricomycetidae</taxon>
        <taxon>Atheliales</taxon>
        <taxon>Atheliaceae</taxon>
        <taxon>Athelia</taxon>
    </lineage>
</organism>
<sequence>MPPKERAALSQEALRLVDLLAHYFDLWEKHCEQIRSLPNGEALYNSANSQWMEDPFVIPLAGDAIQKTAYFARCDAMIESTPVTIEECVFGDEYPYMAT</sequence>
<evidence type="ECO:0000313" key="1">
    <source>
        <dbReference type="EMBL" id="KZP30802.1"/>
    </source>
</evidence>